<reference evidence="1" key="1">
    <citation type="submission" date="2022-07" db="EMBL/GenBank/DDBJ databases">
        <title>Chromosome-level genome of Muraenolepis orangiensis.</title>
        <authorList>
            <person name="Kim J."/>
        </authorList>
    </citation>
    <scope>NUCLEOTIDE SEQUENCE</scope>
    <source>
        <strain evidence="1">KU_S4_2022</strain>
        <tissue evidence="1">Muscle</tissue>
    </source>
</reference>
<evidence type="ECO:0000313" key="1">
    <source>
        <dbReference type="EMBL" id="KAJ3607429.1"/>
    </source>
</evidence>
<dbReference type="EMBL" id="JANIIK010000040">
    <property type="protein sequence ID" value="KAJ3607429.1"/>
    <property type="molecule type" value="Genomic_DNA"/>
</dbReference>
<comment type="caution">
    <text evidence="1">The sequence shown here is derived from an EMBL/GenBank/DDBJ whole genome shotgun (WGS) entry which is preliminary data.</text>
</comment>
<protein>
    <submittedName>
        <fullName evidence="1">Uncharacterized protein</fullName>
    </submittedName>
</protein>
<organism evidence="1 2">
    <name type="scientific">Muraenolepis orangiensis</name>
    <name type="common">Patagonian moray cod</name>
    <dbReference type="NCBI Taxonomy" id="630683"/>
    <lineage>
        <taxon>Eukaryota</taxon>
        <taxon>Metazoa</taxon>
        <taxon>Chordata</taxon>
        <taxon>Craniata</taxon>
        <taxon>Vertebrata</taxon>
        <taxon>Euteleostomi</taxon>
        <taxon>Actinopterygii</taxon>
        <taxon>Neopterygii</taxon>
        <taxon>Teleostei</taxon>
        <taxon>Neoteleostei</taxon>
        <taxon>Acanthomorphata</taxon>
        <taxon>Zeiogadaria</taxon>
        <taxon>Gadariae</taxon>
        <taxon>Gadiformes</taxon>
        <taxon>Muraenolepidoidei</taxon>
        <taxon>Muraenolepididae</taxon>
        <taxon>Muraenolepis</taxon>
    </lineage>
</organism>
<name>A0A9Q0EHJ7_9TELE</name>
<dbReference type="AlphaFoldDB" id="A0A9Q0EHJ7"/>
<gene>
    <name evidence="1" type="ORF">NHX12_024480</name>
</gene>
<evidence type="ECO:0000313" key="2">
    <source>
        <dbReference type="Proteomes" id="UP001148018"/>
    </source>
</evidence>
<proteinExistence type="predicted"/>
<sequence length="88" mass="9970">MDSLSSLLFPRHPQVHTYANGFTWTPDNRISWLRGLWGHQEERRGPPWALSSGHEERSLPAVLHVLLQLTDRLLSSSLGFLSPSRTAP</sequence>
<accession>A0A9Q0EHJ7</accession>
<dbReference type="Proteomes" id="UP001148018">
    <property type="component" value="Unassembled WGS sequence"/>
</dbReference>
<keyword evidence="2" id="KW-1185">Reference proteome</keyword>